<feature type="compositionally biased region" description="Gly residues" evidence="1">
    <location>
        <begin position="122"/>
        <end position="136"/>
    </location>
</feature>
<feature type="region of interest" description="Disordered" evidence="1">
    <location>
        <begin position="1"/>
        <end position="110"/>
    </location>
</feature>
<organism evidence="2 3">
    <name type="scientific">Amycolatopsis lurida NRRL 2430</name>
    <dbReference type="NCBI Taxonomy" id="1460371"/>
    <lineage>
        <taxon>Bacteria</taxon>
        <taxon>Bacillati</taxon>
        <taxon>Actinomycetota</taxon>
        <taxon>Actinomycetes</taxon>
        <taxon>Pseudonocardiales</taxon>
        <taxon>Pseudonocardiaceae</taxon>
        <taxon>Amycolatopsis</taxon>
    </lineage>
</organism>
<evidence type="ECO:0000313" key="3">
    <source>
        <dbReference type="Proteomes" id="UP000256220"/>
    </source>
</evidence>
<dbReference type="EMBL" id="JFBM01000053">
    <property type="protein sequence ID" value="KFU75869.1"/>
    <property type="molecule type" value="Genomic_DNA"/>
</dbReference>
<feature type="compositionally biased region" description="Low complexity" evidence="1">
    <location>
        <begin position="89"/>
        <end position="99"/>
    </location>
</feature>
<evidence type="ECO:0000256" key="1">
    <source>
        <dbReference type="SAM" id="MobiDB-lite"/>
    </source>
</evidence>
<dbReference type="Proteomes" id="UP000256220">
    <property type="component" value="Unassembled WGS sequence"/>
</dbReference>
<protein>
    <submittedName>
        <fullName evidence="2">Uncharacterized protein</fullName>
    </submittedName>
</protein>
<keyword evidence="3" id="KW-1185">Reference proteome</keyword>
<dbReference type="AlphaFoldDB" id="A0A2P2FGQ6"/>
<gene>
    <name evidence="2" type="ORF">BB31_38905</name>
</gene>
<feature type="compositionally biased region" description="Acidic residues" evidence="1">
    <location>
        <begin position="137"/>
        <end position="151"/>
    </location>
</feature>
<feature type="region of interest" description="Disordered" evidence="1">
    <location>
        <begin position="176"/>
        <end position="210"/>
    </location>
</feature>
<evidence type="ECO:0000313" key="2">
    <source>
        <dbReference type="EMBL" id="KFU75869.1"/>
    </source>
</evidence>
<feature type="region of interest" description="Disordered" evidence="1">
    <location>
        <begin position="122"/>
        <end position="160"/>
    </location>
</feature>
<sequence length="210" mass="21061">MGGQADRRGQTARPVEQGQPRTPRDQVRGRHEDRAPRRPAAHHARERGPVQVLTHRPRRTAAAAAPPPRISTSAVNPHRRFSFVRARESVSAASSFRSRGAAERDGFGAGAGGGTTLGAGVGAGLDDGVGEGAGEGLGDEDGLGEGVEDGLGDGGREGAGVRVGVGVGAGVGLGGSGFGGSGAVRQPAASEPASGGPERTTVTCPLRSRR</sequence>
<name>A0A2P2FGQ6_AMYLU</name>
<accession>A0A2P2FGQ6</accession>
<proteinExistence type="predicted"/>
<feature type="compositionally biased region" description="Basic and acidic residues" evidence="1">
    <location>
        <begin position="22"/>
        <end position="36"/>
    </location>
</feature>
<comment type="caution">
    <text evidence="2">The sequence shown here is derived from an EMBL/GenBank/DDBJ whole genome shotgun (WGS) entry which is preliminary data.</text>
</comment>
<reference evidence="2 3" key="1">
    <citation type="journal article" date="2014" name="Genome Announc.">
        <title>Draft Genome Sequence of Amycolatopsis lurida NRRL 2430, Producer of the Glycopeptide Family Antibiotic Ristocetin.</title>
        <authorList>
            <person name="Kwun M.J."/>
            <person name="Hong H.J."/>
        </authorList>
    </citation>
    <scope>NUCLEOTIDE SEQUENCE [LARGE SCALE GENOMIC DNA]</scope>
    <source>
        <strain evidence="2 3">NRRL 2430</strain>
    </source>
</reference>